<evidence type="ECO:0000256" key="1">
    <source>
        <dbReference type="ARBA" id="ARBA00023015"/>
    </source>
</evidence>
<proteinExistence type="predicted"/>
<dbReference type="Pfam" id="PF13771">
    <property type="entry name" value="zf-HC5HC2H"/>
    <property type="match status" value="1"/>
</dbReference>
<dbReference type="GO" id="GO:0045893">
    <property type="term" value="P:positive regulation of DNA-templated transcription"/>
    <property type="evidence" value="ECO:0007669"/>
    <property type="project" value="TreeGrafter"/>
</dbReference>
<dbReference type="PANTHER" id="PTHR45838:SF3">
    <property type="entry name" value="HISTONE-LYSINE N-METHYLTRANSFERASE 2B"/>
    <property type="match status" value="1"/>
</dbReference>
<reference evidence="3" key="2">
    <citation type="submission" date="2025-08" db="UniProtKB">
        <authorList>
            <consortium name="Ensembl"/>
        </authorList>
    </citation>
    <scope>IDENTIFICATION</scope>
</reference>
<dbReference type="GO" id="GO:0042800">
    <property type="term" value="F:histone H3K4 methyltransferase activity"/>
    <property type="evidence" value="ECO:0007669"/>
    <property type="project" value="TreeGrafter"/>
</dbReference>
<dbReference type="Gene3D" id="3.30.40.10">
    <property type="entry name" value="Zinc/RING finger domain, C3HC4 (zinc finger)"/>
    <property type="match status" value="1"/>
</dbReference>
<dbReference type="Proteomes" id="UP000314982">
    <property type="component" value="Unassembled WGS sequence"/>
</dbReference>
<dbReference type="GO" id="GO:0035097">
    <property type="term" value="C:histone methyltransferase complex"/>
    <property type="evidence" value="ECO:0007669"/>
    <property type="project" value="TreeGrafter"/>
</dbReference>
<evidence type="ECO:0008006" key="5">
    <source>
        <dbReference type="Google" id="ProtNLM"/>
    </source>
</evidence>
<dbReference type="Ensembl" id="ENSHHUT00000023206.1">
    <property type="protein sequence ID" value="ENSHHUP00000022359.1"/>
    <property type="gene ID" value="ENSHHUG00000014007.1"/>
</dbReference>
<evidence type="ECO:0000256" key="2">
    <source>
        <dbReference type="ARBA" id="ARBA00023163"/>
    </source>
</evidence>
<keyword evidence="2" id="KW-0804">Transcription</keyword>
<dbReference type="GeneTree" id="ENSGT00940000163756"/>
<dbReference type="InterPro" id="IPR013083">
    <property type="entry name" value="Znf_RING/FYVE/PHD"/>
</dbReference>
<reference evidence="3" key="3">
    <citation type="submission" date="2025-09" db="UniProtKB">
        <authorList>
            <consortium name="Ensembl"/>
        </authorList>
    </citation>
    <scope>IDENTIFICATION</scope>
</reference>
<dbReference type="PANTHER" id="PTHR45838">
    <property type="entry name" value="HISTONE-LYSINE-N-METHYLTRANSFERASE 2 KMT2 FAMILY MEMBER"/>
    <property type="match status" value="1"/>
</dbReference>
<dbReference type="AlphaFoldDB" id="A0A4W5L8D1"/>
<protein>
    <recommendedName>
        <fullName evidence="5">PHD-type domain-containing protein</fullName>
    </recommendedName>
</protein>
<keyword evidence="4" id="KW-1185">Reference proteome</keyword>
<accession>A0A4W5L8D1</accession>
<organism evidence="3 4">
    <name type="scientific">Hucho hucho</name>
    <name type="common">huchen</name>
    <dbReference type="NCBI Taxonomy" id="62062"/>
    <lineage>
        <taxon>Eukaryota</taxon>
        <taxon>Metazoa</taxon>
        <taxon>Chordata</taxon>
        <taxon>Craniata</taxon>
        <taxon>Vertebrata</taxon>
        <taxon>Euteleostomi</taxon>
        <taxon>Actinopterygii</taxon>
        <taxon>Neopterygii</taxon>
        <taxon>Teleostei</taxon>
        <taxon>Protacanthopterygii</taxon>
        <taxon>Salmoniformes</taxon>
        <taxon>Salmonidae</taxon>
        <taxon>Salmoninae</taxon>
        <taxon>Hucho</taxon>
    </lineage>
</organism>
<reference evidence="4" key="1">
    <citation type="submission" date="2018-06" db="EMBL/GenBank/DDBJ databases">
        <title>Genome assembly of Danube salmon.</title>
        <authorList>
            <person name="Macqueen D.J."/>
            <person name="Gundappa M.K."/>
        </authorList>
    </citation>
    <scope>NUCLEOTIDE SEQUENCE [LARGE SCALE GENOMIC DNA]</scope>
</reference>
<evidence type="ECO:0000313" key="4">
    <source>
        <dbReference type="Proteomes" id="UP000314982"/>
    </source>
</evidence>
<evidence type="ECO:0000313" key="3">
    <source>
        <dbReference type="Ensembl" id="ENSHHUP00000022359.1"/>
    </source>
</evidence>
<sequence>MEMLSPMRRAGCCTWARMNGLTSTALWSAKVFKEDNGSLMQVHSALAWVRFMRCERCNHTGATVGCCLTSCQSNYHFMCVFQDDKVYCYKNRDLISGKIITGQGFEVNRRMYVDFDGVSLRRKFLTGL</sequence>
<keyword evidence="1" id="KW-0805">Transcription regulation</keyword>
<name>A0A4W5L8D1_9TELE</name>